<evidence type="ECO:0000313" key="3">
    <source>
        <dbReference type="EMBL" id="OMJ74745.1"/>
    </source>
</evidence>
<organism evidence="3 4">
    <name type="scientific">Stentor coeruleus</name>
    <dbReference type="NCBI Taxonomy" id="5963"/>
    <lineage>
        <taxon>Eukaryota</taxon>
        <taxon>Sar</taxon>
        <taxon>Alveolata</taxon>
        <taxon>Ciliophora</taxon>
        <taxon>Postciliodesmatophora</taxon>
        <taxon>Heterotrichea</taxon>
        <taxon>Heterotrichida</taxon>
        <taxon>Stentoridae</taxon>
        <taxon>Stentor</taxon>
    </lineage>
</organism>
<feature type="coiled-coil region" evidence="1">
    <location>
        <begin position="338"/>
        <end position="372"/>
    </location>
</feature>
<dbReference type="Proteomes" id="UP000187209">
    <property type="component" value="Unassembled WGS sequence"/>
</dbReference>
<comment type="caution">
    <text evidence="3">The sequence shown here is derived from an EMBL/GenBank/DDBJ whole genome shotgun (WGS) entry which is preliminary data.</text>
</comment>
<accession>A0A1R2BDM9</accession>
<name>A0A1R2BDM9_9CILI</name>
<reference evidence="3 4" key="1">
    <citation type="submission" date="2016-11" db="EMBL/GenBank/DDBJ databases">
        <title>The macronuclear genome of Stentor coeruleus: a giant cell with tiny introns.</title>
        <authorList>
            <person name="Slabodnick M."/>
            <person name="Ruby J.G."/>
            <person name="Reiff S.B."/>
            <person name="Swart E.C."/>
            <person name="Gosai S."/>
            <person name="Prabakaran S."/>
            <person name="Witkowska E."/>
            <person name="Larue G.E."/>
            <person name="Fisher S."/>
            <person name="Freeman R.M."/>
            <person name="Gunawardena J."/>
            <person name="Chu W."/>
            <person name="Stover N.A."/>
            <person name="Gregory B.D."/>
            <person name="Nowacki M."/>
            <person name="Derisi J."/>
            <person name="Roy S.W."/>
            <person name="Marshall W.F."/>
            <person name="Sood P."/>
        </authorList>
    </citation>
    <scope>NUCLEOTIDE SEQUENCE [LARGE SCALE GENOMIC DNA]</scope>
    <source>
        <strain evidence="3">WM001</strain>
    </source>
</reference>
<evidence type="ECO:0000313" key="4">
    <source>
        <dbReference type="Proteomes" id="UP000187209"/>
    </source>
</evidence>
<feature type="region of interest" description="Disordered" evidence="2">
    <location>
        <begin position="43"/>
        <end position="79"/>
    </location>
</feature>
<feature type="coiled-coil region" evidence="1">
    <location>
        <begin position="129"/>
        <end position="180"/>
    </location>
</feature>
<dbReference type="EMBL" id="MPUH01000731">
    <property type="protein sequence ID" value="OMJ74745.1"/>
    <property type="molecule type" value="Genomic_DNA"/>
</dbReference>
<sequence>MKLFTIDLEKNSQDNGKMRVNCLHGYKKKDYAIRSVKIQAKSTNSHNIDSYGKNLTTSSKYSEKNYSQNADSCSSNKNMNCQRKKLPSLQLPDKKSTFNKNKSTDSIISTDKIIEEGEEGRVDIQHKNLKKFEEENNNLRSYLEQNKSLEEKIISLKEKKKSIKSENKLLNSMIDKLKDEILLLNYQLSKPALIFDHTSHINLQIHEIFNLRQDDSVKINKENLQIESLGSLGIINHHNFVAFYQKNNALLAHELKEMKKIYDNEKVKHNELKAHLERELEYFTYKNKKLKKKIDSNVDPNYENLEIEFKELKRTYDLLATYSEEQRKKILEIETGVTEDSEQHIRDLESVINRLQNENEKLKEKLMVALMS</sequence>
<proteinExistence type="predicted"/>
<dbReference type="AlphaFoldDB" id="A0A1R2BDM9"/>
<keyword evidence="4" id="KW-1185">Reference proteome</keyword>
<keyword evidence="1" id="KW-0175">Coiled coil</keyword>
<gene>
    <name evidence="3" type="ORF">SteCoe_26256</name>
</gene>
<protein>
    <submittedName>
        <fullName evidence="3">Uncharacterized protein</fullName>
    </submittedName>
</protein>
<evidence type="ECO:0000256" key="2">
    <source>
        <dbReference type="SAM" id="MobiDB-lite"/>
    </source>
</evidence>
<evidence type="ECO:0000256" key="1">
    <source>
        <dbReference type="SAM" id="Coils"/>
    </source>
</evidence>